<reference evidence="4 5" key="1">
    <citation type="submission" date="2016-04" db="EMBL/GenBank/DDBJ databases">
        <title>A degradative enzymes factory behind the ericoid mycorrhizal symbiosis.</title>
        <authorList>
            <consortium name="DOE Joint Genome Institute"/>
            <person name="Martino E."/>
            <person name="Morin E."/>
            <person name="Grelet G."/>
            <person name="Kuo A."/>
            <person name="Kohler A."/>
            <person name="Daghino S."/>
            <person name="Barry K."/>
            <person name="Choi C."/>
            <person name="Cichocki N."/>
            <person name="Clum A."/>
            <person name="Copeland A."/>
            <person name="Hainaut M."/>
            <person name="Haridas S."/>
            <person name="Labutti K."/>
            <person name="Lindquist E."/>
            <person name="Lipzen A."/>
            <person name="Khouja H.-R."/>
            <person name="Murat C."/>
            <person name="Ohm R."/>
            <person name="Olson A."/>
            <person name="Spatafora J."/>
            <person name="Veneault-Fourrey C."/>
            <person name="Henrissat B."/>
            <person name="Grigoriev I."/>
            <person name="Martin F."/>
            <person name="Perotto S."/>
        </authorList>
    </citation>
    <scope>NUCLEOTIDE SEQUENCE [LARGE SCALE GENOMIC DNA]</scope>
    <source>
        <strain evidence="4 5">F</strain>
    </source>
</reference>
<evidence type="ECO:0000259" key="3">
    <source>
        <dbReference type="PROSITE" id="PS50003"/>
    </source>
</evidence>
<proteinExistence type="predicted"/>
<feature type="region of interest" description="Disordered" evidence="2">
    <location>
        <begin position="704"/>
        <end position="857"/>
    </location>
</feature>
<dbReference type="OrthoDB" id="5598057at2759"/>
<dbReference type="Pfam" id="PF20399">
    <property type="entry name" value="PH_20"/>
    <property type="match status" value="1"/>
</dbReference>
<dbReference type="EMBL" id="KZ613943">
    <property type="protein sequence ID" value="PMD42570.1"/>
    <property type="molecule type" value="Genomic_DNA"/>
</dbReference>
<dbReference type="STRING" id="1149755.A0A2J6RVM4"/>
<evidence type="ECO:0000313" key="4">
    <source>
        <dbReference type="EMBL" id="PMD42570.1"/>
    </source>
</evidence>
<dbReference type="Gene3D" id="1.20.1270.60">
    <property type="entry name" value="Arfaptin homology (AH) domain/BAR domain"/>
    <property type="match status" value="1"/>
</dbReference>
<dbReference type="PANTHER" id="PTHR31941">
    <property type="entry name" value="CYTOSKELETAL SIGNALING PROTEIN SLM1"/>
    <property type="match status" value="1"/>
</dbReference>
<evidence type="ECO:0000256" key="1">
    <source>
        <dbReference type="ARBA" id="ARBA00022553"/>
    </source>
</evidence>
<feature type="region of interest" description="Disordered" evidence="2">
    <location>
        <begin position="1"/>
        <end position="132"/>
    </location>
</feature>
<dbReference type="InterPro" id="IPR046868">
    <property type="entry name" value="BAR_4"/>
</dbReference>
<dbReference type="Proteomes" id="UP000235786">
    <property type="component" value="Unassembled WGS sequence"/>
</dbReference>
<dbReference type="PANTHER" id="PTHR31941:SF16">
    <property type="entry name" value="PHOSPHATIDYLINOSITOL 4,5-BISPHOSPHATE-BINDING PROTEIN SLM1-RELATED"/>
    <property type="match status" value="1"/>
</dbReference>
<protein>
    <recommendedName>
        <fullName evidence="3">PH domain-containing protein</fullName>
    </recommendedName>
</protein>
<dbReference type="SMART" id="SM00233">
    <property type="entry name" value="PH"/>
    <property type="match status" value="1"/>
</dbReference>
<dbReference type="InterPro" id="IPR027267">
    <property type="entry name" value="AH/BAR_dom_sf"/>
</dbReference>
<sequence>MASLNANPSIPPPSSQHLERGYGASSTPRSNLLPATAATDFGSGSAPGNPIDTSPLSQSVAHNGRFNEEWDASQRGSSIIDGPMQRSNSVMSQGDTLIPSRGGTLKKKASLRRTGSLKRSSSRRSSRAGSVRSLVLQAPADEDEMHSAFFSPVPTSGNPTEILANRFQAWRKVLKDLITYFREIQASYDHRAKTLLKISNVINNTSAPPIFLQSGGIDDAVQVLRTYHKSSIMEANKSKEIENDVILALTGLRSDLNQKIKEIKNLSGDFKNSVEKEIENTRRAVNELQEGLGQSDIDPAQITGKKDPYLLKLAVDRQVEKQIDEENYLHQAYLNLEASGRELEAIVVGEIQKSYNAYAGILKREADAAYSTVEELRTGPIAMPKDHEWNAFIKNDEHFVDPEIPVRDAQNIHYPGRDNELAQEVRAGLLERKSKYLKSYTAGWYVLSPTHMHEFKSADKTGAPIMSLYLPEQKLGSHSNEGSSSNKFMLKGRQTGSMHRGHSWVFRAESYDTMNAWYDDIKILTSQSPQDRQNFVRQHARSISGTSQKAGSISSDGIMDEEDEEPFSATNSAVVAPKQDEPKRPQPGGRFPSQLSIDTLSQRGLQAPLSPSSGSSGFGDVQDRLVVAAASSLPGSGVGNHYGADPSSPTHAALVNQQAREDGINPYTSQPINYVQNHSSNIQAADGLAAAGVGAAAGVAGTEAYHHREDENGAENYRQHQEQQAALESSTIAAPDTYEQESEQQAAQEAATLASPDGPLTSVAPDSNFMSGGRSQGDVSIISPQLTKDARLEQSSNRPTPPGNPIETVLKPLTEDARPSLAAGQNHQSVQSISQLHVPGEFPKTNTESGDAQSVLA</sequence>
<feature type="compositionally biased region" description="Polar residues" evidence="2">
    <location>
        <begin position="51"/>
        <end position="61"/>
    </location>
</feature>
<dbReference type="SUPFAM" id="SSF50729">
    <property type="entry name" value="PH domain-like"/>
    <property type="match status" value="1"/>
</dbReference>
<name>A0A2J6RVM4_HYAVF</name>
<dbReference type="InterPro" id="IPR001849">
    <property type="entry name" value="PH_domain"/>
</dbReference>
<dbReference type="Pfam" id="PF20400">
    <property type="entry name" value="BAR_4"/>
    <property type="match status" value="1"/>
</dbReference>
<gene>
    <name evidence="4" type="ORF">L207DRAFT_581229</name>
</gene>
<accession>A0A2J6RVM4</accession>
<keyword evidence="1" id="KW-0597">Phosphoprotein</keyword>
<dbReference type="InterPro" id="IPR011993">
    <property type="entry name" value="PH-like_dom_sf"/>
</dbReference>
<keyword evidence="5" id="KW-1185">Reference proteome</keyword>
<dbReference type="InterPro" id="IPR043453">
    <property type="entry name" value="Slm1_PH"/>
</dbReference>
<evidence type="ECO:0000256" key="2">
    <source>
        <dbReference type="SAM" id="MobiDB-lite"/>
    </source>
</evidence>
<dbReference type="InterPro" id="IPR046869">
    <property type="entry name" value="SLM1/RGC1-like_PH"/>
</dbReference>
<feature type="compositionally biased region" description="Polar residues" evidence="2">
    <location>
        <begin position="532"/>
        <end position="555"/>
    </location>
</feature>
<dbReference type="Gene3D" id="2.30.29.30">
    <property type="entry name" value="Pleckstrin-homology domain (PH domain)/Phosphotyrosine-binding domain (PTB)"/>
    <property type="match status" value="1"/>
</dbReference>
<feature type="domain" description="PH" evidence="3">
    <location>
        <begin position="423"/>
        <end position="526"/>
    </location>
</feature>
<feature type="compositionally biased region" description="Polar residues" evidence="2">
    <location>
        <begin position="85"/>
        <end position="95"/>
    </location>
</feature>
<dbReference type="AlphaFoldDB" id="A0A2J6RVM4"/>
<feature type="compositionally biased region" description="Polar residues" evidence="2">
    <location>
        <begin position="844"/>
        <end position="857"/>
    </location>
</feature>
<organism evidence="4 5">
    <name type="scientific">Hyaloscypha variabilis (strain UAMH 11265 / GT02V1 / F)</name>
    <name type="common">Meliniomyces variabilis</name>
    <dbReference type="NCBI Taxonomy" id="1149755"/>
    <lineage>
        <taxon>Eukaryota</taxon>
        <taxon>Fungi</taxon>
        <taxon>Dikarya</taxon>
        <taxon>Ascomycota</taxon>
        <taxon>Pezizomycotina</taxon>
        <taxon>Leotiomycetes</taxon>
        <taxon>Helotiales</taxon>
        <taxon>Hyaloscyphaceae</taxon>
        <taxon>Hyaloscypha</taxon>
        <taxon>Hyaloscypha variabilis</taxon>
    </lineage>
</organism>
<feature type="compositionally biased region" description="Basic and acidic residues" evidence="2">
    <location>
        <begin position="704"/>
        <end position="721"/>
    </location>
</feature>
<feature type="compositionally biased region" description="Polar residues" evidence="2">
    <location>
        <begin position="722"/>
        <end position="732"/>
    </location>
</feature>
<evidence type="ECO:0000313" key="5">
    <source>
        <dbReference type="Proteomes" id="UP000235786"/>
    </source>
</evidence>
<feature type="compositionally biased region" description="Polar residues" evidence="2">
    <location>
        <begin position="823"/>
        <end position="835"/>
    </location>
</feature>
<dbReference type="PROSITE" id="PS50003">
    <property type="entry name" value="PH_DOMAIN"/>
    <property type="match status" value="1"/>
</dbReference>
<dbReference type="CDD" id="cd13311">
    <property type="entry name" value="PH_Slm1"/>
    <property type="match status" value="1"/>
</dbReference>
<feature type="region of interest" description="Disordered" evidence="2">
    <location>
        <begin position="532"/>
        <end position="595"/>
    </location>
</feature>